<evidence type="ECO:0000259" key="1">
    <source>
        <dbReference type="Pfam" id="PF15919"/>
    </source>
</evidence>
<name>A0A518BX89_9BACT</name>
<dbReference type="InterPro" id="IPR031807">
    <property type="entry name" value="HicB-like"/>
</dbReference>
<dbReference type="AlphaFoldDB" id="A0A518BX89"/>
<dbReference type="EMBL" id="CP036280">
    <property type="protein sequence ID" value="QDU71583.1"/>
    <property type="molecule type" value="Genomic_DNA"/>
</dbReference>
<sequence length="52" mass="5296">MAKEAAQGWVLSALDAGQSVPRASAVESVIAGDASYAEAVWAFIDLETSIAA</sequence>
<proteinExistence type="predicted"/>
<accession>A0A518BX89</accession>
<keyword evidence="3" id="KW-1185">Reference proteome</keyword>
<reference evidence="2 3" key="1">
    <citation type="submission" date="2019-02" db="EMBL/GenBank/DDBJ databases">
        <title>Deep-cultivation of Planctomycetes and their phenomic and genomic characterization uncovers novel biology.</title>
        <authorList>
            <person name="Wiegand S."/>
            <person name="Jogler M."/>
            <person name="Boedeker C."/>
            <person name="Pinto D."/>
            <person name="Vollmers J."/>
            <person name="Rivas-Marin E."/>
            <person name="Kohn T."/>
            <person name="Peeters S.H."/>
            <person name="Heuer A."/>
            <person name="Rast P."/>
            <person name="Oberbeckmann S."/>
            <person name="Bunk B."/>
            <person name="Jeske O."/>
            <person name="Meyerdierks A."/>
            <person name="Storesund J.E."/>
            <person name="Kallscheuer N."/>
            <person name="Luecker S."/>
            <person name="Lage O.M."/>
            <person name="Pohl T."/>
            <person name="Merkel B.J."/>
            <person name="Hornburger P."/>
            <person name="Mueller R.-W."/>
            <person name="Bruemmer F."/>
            <person name="Labrenz M."/>
            <person name="Spormann A.M."/>
            <person name="Op den Camp H."/>
            <person name="Overmann J."/>
            <person name="Amann R."/>
            <person name="Jetten M.S.M."/>
            <person name="Mascher T."/>
            <person name="Medema M.H."/>
            <person name="Devos D.P."/>
            <person name="Kaster A.-K."/>
            <person name="Ovreas L."/>
            <person name="Rohde M."/>
            <person name="Galperin M.Y."/>
            <person name="Jogler C."/>
        </authorList>
    </citation>
    <scope>NUCLEOTIDE SEQUENCE [LARGE SCALE GENOMIC DNA]</scope>
    <source>
        <strain evidence="2 3">Pan265</strain>
    </source>
</reference>
<feature type="domain" description="HicB-like antitoxin of toxin-antitoxin system" evidence="1">
    <location>
        <begin position="1"/>
        <end position="49"/>
    </location>
</feature>
<dbReference type="Pfam" id="PF15919">
    <property type="entry name" value="HicB_lk_antitox"/>
    <property type="match status" value="1"/>
</dbReference>
<protein>
    <recommendedName>
        <fullName evidence="1">HicB-like antitoxin of toxin-antitoxin system domain-containing protein</fullName>
    </recommendedName>
</protein>
<dbReference type="Proteomes" id="UP000320386">
    <property type="component" value="Chromosome"/>
</dbReference>
<evidence type="ECO:0000313" key="2">
    <source>
        <dbReference type="EMBL" id="QDU71583.1"/>
    </source>
</evidence>
<evidence type="ECO:0000313" key="3">
    <source>
        <dbReference type="Proteomes" id="UP000320386"/>
    </source>
</evidence>
<gene>
    <name evidence="2" type="ORF">Pan265_14340</name>
</gene>
<dbReference type="KEGG" id="mcad:Pan265_14340"/>
<organism evidence="2 3">
    <name type="scientific">Mucisphaera calidilacus</name>
    <dbReference type="NCBI Taxonomy" id="2527982"/>
    <lineage>
        <taxon>Bacteria</taxon>
        <taxon>Pseudomonadati</taxon>
        <taxon>Planctomycetota</taxon>
        <taxon>Phycisphaerae</taxon>
        <taxon>Phycisphaerales</taxon>
        <taxon>Phycisphaeraceae</taxon>
        <taxon>Mucisphaera</taxon>
    </lineage>
</organism>